<accession>A0A7C9A707</accession>
<organism evidence="2">
    <name type="scientific">Opuntia streptacantha</name>
    <name type="common">Prickly pear cactus</name>
    <name type="synonym">Opuntia cardona</name>
    <dbReference type="NCBI Taxonomy" id="393608"/>
    <lineage>
        <taxon>Eukaryota</taxon>
        <taxon>Viridiplantae</taxon>
        <taxon>Streptophyta</taxon>
        <taxon>Embryophyta</taxon>
        <taxon>Tracheophyta</taxon>
        <taxon>Spermatophyta</taxon>
        <taxon>Magnoliopsida</taxon>
        <taxon>eudicotyledons</taxon>
        <taxon>Gunneridae</taxon>
        <taxon>Pentapetalae</taxon>
        <taxon>Caryophyllales</taxon>
        <taxon>Cactineae</taxon>
        <taxon>Cactaceae</taxon>
        <taxon>Opuntioideae</taxon>
        <taxon>Opuntia</taxon>
    </lineage>
</organism>
<feature type="compositionally biased region" description="Basic and acidic residues" evidence="1">
    <location>
        <begin position="70"/>
        <end position="87"/>
    </location>
</feature>
<dbReference type="AlphaFoldDB" id="A0A7C9A707"/>
<reference evidence="2" key="1">
    <citation type="journal article" date="2013" name="J. Plant Res.">
        <title>Effect of fungi and light on seed germination of three Opuntia species from semiarid lands of central Mexico.</title>
        <authorList>
            <person name="Delgado-Sanchez P."/>
            <person name="Jimenez-Bremont J.F."/>
            <person name="Guerrero-Gonzalez Mde L."/>
            <person name="Flores J."/>
        </authorList>
    </citation>
    <scope>NUCLEOTIDE SEQUENCE</scope>
    <source>
        <tissue evidence="2">Cladode</tissue>
    </source>
</reference>
<protein>
    <submittedName>
        <fullName evidence="2">Uncharacterized protein</fullName>
    </submittedName>
</protein>
<dbReference type="EMBL" id="GISG01210984">
    <property type="protein sequence ID" value="MBA4661138.1"/>
    <property type="molecule type" value="Transcribed_RNA"/>
</dbReference>
<feature type="region of interest" description="Disordered" evidence="1">
    <location>
        <begin position="67"/>
        <end position="95"/>
    </location>
</feature>
<proteinExistence type="predicted"/>
<sequence length="108" mass="12144">MIFIQDPNINISIIKKGKIMDKNSLCGMEQGKFLMRGGDVSRDRDRDGKIMDKNSLCGMEQGKFLMRGGDVSRDRDRDVSRDRDRDAPSSTCPVTSLIMSTNALHNFS</sequence>
<reference evidence="2" key="2">
    <citation type="submission" date="2020-07" db="EMBL/GenBank/DDBJ databases">
        <authorList>
            <person name="Vera ALvarez R."/>
            <person name="Arias-Moreno D.M."/>
            <person name="Jimenez-Jacinto V."/>
            <person name="Jimenez-Bremont J.F."/>
            <person name="Swaminathan K."/>
            <person name="Moose S.P."/>
            <person name="Guerrero-Gonzalez M.L."/>
            <person name="Marino-Ramirez L."/>
            <person name="Landsman D."/>
            <person name="Rodriguez-Kessler M."/>
            <person name="Delgado-Sanchez P."/>
        </authorList>
    </citation>
    <scope>NUCLEOTIDE SEQUENCE</scope>
    <source>
        <tissue evidence="2">Cladode</tissue>
    </source>
</reference>
<name>A0A7C9A707_OPUST</name>
<evidence type="ECO:0000313" key="2">
    <source>
        <dbReference type="EMBL" id="MBA4661138.1"/>
    </source>
</evidence>
<evidence type="ECO:0000256" key="1">
    <source>
        <dbReference type="SAM" id="MobiDB-lite"/>
    </source>
</evidence>